<proteinExistence type="predicted"/>
<dbReference type="Gene3D" id="3.40.50.150">
    <property type="entry name" value="Vaccinia Virus protein VP39"/>
    <property type="match status" value="1"/>
</dbReference>
<dbReference type="RefSeq" id="WP_003076534.1">
    <property type="nucleotide sequence ID" value="NZ_BBJZ01000006.1"/>
</dbReference>
<name>A0A8B4S020_COMTE</name>
<dbReference type="PANTHER" id="PTHR18895:SF74">
    <property type="entry name" value="MTRF1L RELEASE FACTOR GLUTAMINE METHYLTRANSFERASE"/>
    <property type="match status" value="1"/>
</dbReference>
<keyword evidence="4" id="KW-0808">Transferase</keyword>
<comment type="caution">
    <text evidence="4">The sequence shown here is derived from an EMBL/GenBank/DDBJ whole genome shotgun (WGS) entry which is preliminary data.</text>
</comment>
<evidence type="ECO:0000313" key="4">
    <source>
        <dbReference type="EMBL" id="SUY75940.1"/>
    </source>
</evidence>
<dbReference type="PANTHER" id="PTHR18895">
    <property type="entry name" value="HEMK METHYLTRANSFERASE"/>
    <property type="match status" value="1"/>
</dbReference>
<reference evidence="4 5" key="1">
    <citation type="submission" date="2018-06" db="EMBL/GenBank/DDBJ databases">
        <authorList>
            <consortium name="Pathogen Informatics"/>
            <person name="Doyle S."/>
        </authorList>
    </citation>
    <scope>NUCLEOTIDE SEQUENCE [LARGE SCALE GENOMIC DNA]</scope>
    <source>
        <strain evidence="4 5">NCTC10698</strain>
    </source>
</reference>
<dbReference type="GO" id="GO:0003676">
    <property type="term" value="F:nucleic acid binding"/>
    <property type="evidence" value="ECO:0007669"/>
    <property type="project" value="InterPro"/>
</dbReference>
<dbReference type="SUPFAM" id="SSF53335">
    <property type="entry name" value="S-adenosyl-L-methionine-dependent methyltransferases"/>
    <property type="match status" value="1"/>
</dbReference>
<dbReference type="Pfam" id="PF05175">
    <property type="entry name" value="MTS"/>
    <property type="match status" value="1"/>
</dbReference>
<dbReference type="GO" id="GO:0036009">
    <property type="term" value="F:protein-glutamine N-methyltransferase activity"/>
    <property type="evidence" value="ECO:0007669"/>
    <property type="project" value="TreeGrafter"/>
</dbReference>
<dbReference type="InterPro" id="IPR002052">
    <property type="entry name" value="DNA_methylase_N6_adenine_CS"/>
</dbReference>
<protein>
    <submittedName>
        <fullName evidence="4">Putative methyltransferase</fullName>
    </submittedName>
</protein>
<dbReference type="EMBL" id="UFXL01000001">
    <property type="protein sequence ID" value="SUY75940.1"/>
    <property type="molecule type" value="Genomic_DNA"/>
</dbReference>
<evidence type="ECO:0000256" key="2">
    <source>
        <dbReference type="ARBA" id="ARBA00022691"/>
    </source>
</evidence>
<evidence type="ECO:0000256" key="1">
    <source>
        <dbReference type="ARBA" id="ARBA00022603"/>
    </source>
</evidence>
<dbReference type="InterPro" id="IPR050320">
    <property type="entry name" value="N5-glutamine_MTase"/>
</dbReference>
<evidence type="ECO:0000313" key="5">
    <source>
        <dbReference type="Proteomes" id="UP000255070"/>
    </source>
</evidence>
<gene>
    <name evidence="4" type="ORF">NCTC10698_01371</name>
</gene>
<keyword evidence="5" id="KW-1185">Reference proteome</keyword>
<accession>A0A8B4S020</accession>
<dbReference type="Proteomes" id="UP000255070">
    <property type="component" value="Unassembled WGS sequence"/>
</dbReference>
<feature type="domain" description="Methyltransferase small" evidence="3">
    <location>
        <begin position="196"/>
        <end position="307"/>
    </location>
</feature>
<dbReference type="InterPro" id="IPR029063">
    <property type="entry name" value="SAM-dependent_MTases_sf"/>
</dbReference>
<dbReference type="PROSITE" id="PS00092">
    <property type="entry name" value="N6_MTASE"/>
    <property type="match status" value="1"/>
</dbReference>
<keyword evidence="2" id="KW-0949">S-adenosyl-L-methionine</keyword>
<dbReference type="AlphaFoldDB" id="A0A8B4S020"/>
<sequence length="404" mass="44108">MTSPNSKLAASVCAPASAFDLLQWQEQGQAYTALWRSESSLPKPRRIEVADDTMPADTAFRHISEGASLLWRGDFQNARQLLLALGRRLDKKSRRKSPAKSTAASGFPHAFHLYRQSQAQRARMLGSILIELDVQWHCALRRAPDWSLACSEAWGAVSAEAHAQSVLVPLRDLLGVVGAHEWRKKGVEIPALDGARIHAHYGVFSPVRGEYLDLVARASIPAAALQQAWDIGVGTGVLSALLLKRGVKSVVATDTSERALACATENLQRLGHASRVELQHADLFAQGQAGLIVCNPPWLPGKAASVLDQAIYDEDSRMLRGFLQGLAAHLLPGGEGWLILSDLAEHLKLRTRDELLGWIDDAGLKVLGRDDVRPHHGKVQDREDPLHTARAAEVTSLWRLAKAG</sequence>
<dbReference type="InterPro" id="IPR007848">
    <property type="entry name" value="Small_mtfrase_dom"/>
</dbReference>
<evidence type="ECO:0000259" key="3">
    <source>
        <dbReference type="Pfam" id="PF05175"/>
    </source>
</evidence>
<keyword evidence="1 4" id="KW-0489">Methyltransferase</keyword>
<dbReference type="GO" id="GO:0032259">
    <property type="term" value="P:methylation"/>
    <property type="evidence" value="ECO:0007669"/>
    <property type="project" value="UniProtKB-KW"/>
</dbReference>
<dbReference type="GeneID" id="63995488"/>
<organism evidence="4 5">
    <name type="scientific">Comamonas testosteroni</name>
    <name type="common">Pseudomonas testosteroni</name>
    <dbReference type="NCBI Taxonomy" id="285"/>
    <lineage>
        <taxon>Bacteria</taxon>
        <taxon>Pseudomonadati</taxon>
        <taxon>Pseudomonadota</taxon>
        <taxon>Betaproteobacteria</taxon>
        <taxon>Burkholderiales</taxon>
        <taxon>Comamonadaceae</taxon>
        <taxon>Comamonas</taxon>
    </lineage>
</organism>
<dbReference type="CDD" id="cd02440">
    <property type="entry name" value="AdoMet_MTases"/>
    <property type="match status" value="1"/>
</dbReference>